<evidence type="ECO:0000313" key="1">
    <source>
        <dbReference type="EMBL" id="AAK95307.1"/>
    </source>
</evidence>
<dbReference type="AlphaFoldDB" id="Q94EH3"/>
<protein>
    <submittedName>
        <fullName evidence="1">At2g38040/T8P21.5</fullName>
    </submittedName>
</protein>
<accession>Q94EH3</accession>
<sequence length="47" mass="5303">MMTMTKIVQNPGNRRWLTPASPEAQNKTLFDLEALSISPVKRLSSMI</sequence>
<name>Q94EH3_ARATH</name>
<proteinExistence type="evidence at transcript level"/>
<organism evidence="1">
    <name type="scientific">Arabidopsis thaliana</name>
    <name type="common">Mouse-ear cress</name>
    <dbReference type="NCBI Taxonomy" id="3702"/>
    <lineage>
        <taxon>Eukaryota</taxon>
        <taxon>Viridiplantae</taxon>
        <taxon>Streptophyta</taxon>
        <taxon>Embryophyta</taxon>
        <taxon>Tracheophyta</taxon>
        <taxon>Spermatophyta</taxon>
        <taxon>Magnoliopsida</taxon>
        <taxon>eudicotyledons</taxon>
        <taxon>Gunneridae</taxon>
        <taxon>Pentapetalae</taxon>
        <taxon>rosids</taxon>
        <taxon>malvids</taxon>
        <taxon>Brassicales</taxon>
        <taxon>Brassicaceae</taxon>
        <taxon>Camelineae</taxon>
        <taxon>Arabidopsis</taxon>
    </lineage>
</organism>
<dbReference type="EMBL" id="AF410321">
    <property type="protein sequence ID" value="AAK95307.1"/>
    <property type="molecule type" value="mRNA"/>
</dbReference>
<reference evidence="1" key="1">
    <citation type="submission" date="2001-08" db="EMBL/GenBank/DDBJ databases">
        <title>Arabidopsis cDNA clones.</title>
        <authorList>
            <person name="Cheuk R."/>
            <person name="Chen H."/>
            <person name="Kim C.J."/>
            <person name="Koesema E."/>
            <person name="Meyers M.C."/>
            <person name="Banh J."/>
            <person name="Bowser L."/>
            <person name="Carninci P."/>
            <person name="Dale J.M."/>
            <person name="Goldsmith A.D."/>
            <person name="Hayashizaki Y."/>
            <person name="Ishida J."/>
            <person name="Jiang P.X."/>
            <person name="Jones T."/>
            <person name="Kamiya A."/>
            <person name="Karlin-Neumann G."/>
            <person name="Kawai J."/>
            <person name="Lam B."/>
            <person name="Lee J.M."/>
            <person name="Lin J."/>
            <person name="Liu S.X."/>
            <person name="Miranda M."/>
            <person name="Narusaka M."/>
            <person name="Nguyen M."/>
            <person name="Onodera C.S."/>
            <person name="Palm C.J."/>
            <person name="Pham P.K."/>
            <person name="Quach H.L."/>
            <person name="Sakurai T."/>
            <person name="Satou M."/>
            <person name="Seki M."/>
            <person name="Southwick A."/>
            <person name="Tang C.C."/>
            <person name="Toriumi M."/>
            <person name="Yamada K."/>
            <person name="Yamamura Y."/>
            <person name="Yu G."/>
            <person name="Yu S."/>
            <person name="Shinozaki K."/>
            <person name="Davis R.W."/>
            <person name="Theologis A."/>
            <person name="Ecker J.R."/>
        </authorList>
    </citation>
    <scope>NUCLEOTIDE SEQUENCE</scope>
</reference>